<dbReference type="PANTHER" id="PTHR37024:SF3">
    <property type="entry name" value="TYPE VI SECRETION SYSTEM PROTEIN TSSA"/>
    <property type="match status" value="1"/>
</dbReference>
<dbReference type="AlphaFoldDB" id="A0A484ZYZ1"/>
<accession>A0A484ZYZ1</accession>
<proteinExistence type="predicted"/>
<evidence type="ECO:0000313" key="2">
    <source>
        <dbReference type="Proteomes" id="UP000373449"/>
    </source>
</evidence>
<name>A0A484ZYZ1_9GAMM</name>
<dbReference type="InterPro" id="IPR017739">
    <property type="entry name" value="T6SS-assoc_VCA0119"/>
</dbReference>
<organism evidence="1 2">
    <name type="scientific">Budvicia aquatica</name>
    <dbReference type="NCBI Taxonomy" id="82979"/>
    <lineage>
        <taxon>Bacteria</taxon>
        <taxon>Pseudomonadati</taxon>
        <taxon>Pseudomonadota</taxon>
        <taxon>Gammaproteobacteria</taxon>
        <taxon>Enterobacterales</taxon>
        <taxon>Budviciaceae</taxon>
        <taxon>Budvicia</taxon>
    </lineage>
</organism>
<gene>
    <name evidence="1" type="ORF">NCTC12282_05888</name>
</gene>
<dbReference type="EMBL" id="CAADJA010000002">
    <property type="protein sequence ID" value="VFS52573.1"/>
    <property type="molecule type" value="Genomic_DNA"/>
</dbReference>
<protein>
    <submittedName>
        <fullName evidence="1">Uncharacterized protein conserved in bacteria</fullName>
    </submittedName>
</protein>
<reference evidence="1 2" key="1">
    <citation type="submission" date="2019-03" db="EMBL/GenBank/DDBJ databases">
        <authorList>
            <consortium name="Pathogen Informatics"/>
        </authorList>
    </citation>
    <scope>NUCLEOTIDE SEQUENCE [LARGE SCALE GENOMIC DNA]</scope>
    <source>
        <strain evidence="1 2">NCTC12282</strain>
    </source>
</reference>
<dbReference type="Proteomes" id="UP000373449">
    <property type="component" value="Unassembled WGS sequence"/>
</dbReference>
<sequence>MNNDGITDLSPMPADRVADYKSNIAKTDYAQWLKIENNLTVMPFWLEGHYISAQIALHLGHSDTANAIKEELQQLLLRLPMLIDFKYSDKSAFISKDMHSWLSEKKNVQQGDVSLAANSLLQCLNDQGLEEALKMLNAQPITPELRNQFHQQYLNAQLFAHAGFNTIAQQQAQSILLACQNLTLSEWEPSFFEALSDIANNNN</sequence>
<dbReference type="Pfam" id="PF16989">
    <property type="entry name" value="T6SS_VasJ"/>
    <property type="match status" value="1"/>
</dbReference>
<evidence type="ECO:0000313" key="1">
    <source>
        <dbReference type="EMBL" id="VFS52573.1"/>
    </source>
</evidence>
<dbReference type="PANTHER" id="PTHR37024">
    <property type="entry name" value="TYPE VI SECRETION SYSTEM DUF2094 AND IMPA-RELATED DOMAIN PROTEIN"/>
    <property type="match status" value="1"/>
</dbReference>